<dbReference type="NCBIfam" id="TIGR00835">
    <property type="entry name" value="agcS"/>
    <property type="match status" value="1"/>
</dbReference>
<keyword evidence="5 9" id="KW-0812">Transmembrane</keyword>
<feature type="transmembrane region" description="Helical" evidence="9">
    <location>
        <begin position="244"/>
        <end position="267"/>
    </location>
</feature>
<evidence type="ECO:0000256" key="1">
    <source>
        <dbReference type="ARBA" id="ARBA00004651"/>
    </source>
</evidence>
<keyword evidence="3 9" id="KW-0813">Transport</keyword>
<keyword evidence="4 9" id="KW-1003">Cell membrane</keyword>
<evidence type="ECO:0000256" key="7">
    <source>
        <dbReference type="ARBA" id="ARBA00022989"/>
    </source>
</evidence>
<evidence type="ECO:0000313" key="11">
    <source>
        <dbReference type="Proteomes" id="UP000196365"/>
    </source>
</evidence>
<reference evidence="10 11" key="1">
    <citation type="submission" date="2017-02" db="EMBL/GenBank/DDBJ databases">
        <authorList>
            <person name="Peterson S.W."/>
        </authorList>
    </citation>
    <scope>NUCLEOTIDE SEQUENCE [LARGE SCALE GENOMIC DNA]</scope>
    <source>
        <strain evidence="10 11">DSM 15102</strain>
    </source>
</reference>
<feature type="transmembrane region" description="Helical" evidence="9">
    <location>
        <begin position="350"/>
        <end position="373"/>
    </location>
</feature>
<evidence type="ECO:0000256" key="2">
    <source>
        <dbReference type="ARBA" id="ARBA00009261"/>
    </source>
</evidence>
<dbReference type="PROSITE" id="PS00873">
    <property type="entry name" value="NA_ALANINE_SYMP"/>
    <property type="match status" value="1"/>
</dbReference>
<evidence type="ECO:0000256" key="9">
    <source>
        <dbReference type="RuleBase" id="RU363064"/>
    </source>
</evidence>
<gene>
    <name evidence="10" type="ORF">SAMN02745973_02039</name>
</gene>
<feature type="transmembrane region" description="Helical" evidence="9">
    <location>
        <begin position="14"/>
        <end position="33"/>
    </location>
</feature>
<dbReference type="Proteomes" id="UP000196365">
    <property type="component" value="Unassembled WGS sequence"/>
</dbReference>
<feature type="transmembrane region" description="Helical" evidence="9">
    <location>
        <begin position="214"/>
        <end position="232"/>
    </location>
</feature>
<proteinExistence type="inferred from homology"/>
<evidence type="ECO:0000256" key="6">
    <source>
        <dbReference type="ARBA" id="ARBA00022847"/>
    </source>
</evidence>
<comment type="similarity">
    <text evidence="2 9">Belongs to the alanine or glycine:cation symporter (AGCS) (TC 2.A.25) family.</text>
</comment>
<dbReference type="PANTHER" id="PTHR30330">
    <property type="entry name" value="AGSS FAMILY TRANSPORTER, SODIUM-ALANINE"/>
    <property type="match status" value="1"/>
</dbReference>
<evidence type="ECO:0000256" key="4">
    <source>
        <dbReference type="ARBA" id="ARBA00022475"/>
    </source>
</evidence>
<accession>A0A1T4PFY7</accession>
<dbReference type="InterPro" id="IPR001463">
    <property type="entry name" value="Na/Ala_symport"/>
</dbReference>
<feature type="transmembrane region" description="Helical" evidence="9">
    <location>
        <begin position="148"/>
        <end position="169"/>
    </location>
</feature>
<dbReference type="RefSeq" id="WP_087679394.1">
    <property type="nucleotide sequence ID" value="NZ_FUWV01000016.1"/>
</dbReference>
<dbReference type="GO" id="GO:0005886">
    <property type="term" value="C:plasma membrane"/>
    <property type="evidence" value="ECO:0007669"/>
    <property type="project" value="UniProtKB-SubCell"/>
</dbReference>
<evidence type="ECO:0000256" key="8">
    <source>
        <dbReference type="ARBA" id="ARBA00023136"/>
    </source>
</evidence>
<evidence type="ECO:0000256" key="3">
    <source>
        <dbReference type="ARBA" id="ARBA00022448"/>
    </source>
</evidence>
<sequence>METLLKINNIINEFIWGPPVLILLLGTGLFLAIRTKFIIYRRFGFIAKNTFGKIFDKKEASEGSVTPFQAVSTALAGTVGTGNIAGVATAISLGGPGAVFWMWLAAIIGMTTKFAEITLAVATREKNEKGEWAGGPMYYIKNGLKIPWLSKIFSFLGCLAPLGVGAMVQSNSISDALNASFYIPTWITGIVIGILAFIVIVGGIKRIGQFAEKVVPFMAVVYIIGGIIILIIERNQISVALRAIFTDAFTGTAATGGFAGSTVAMAIRWGVARGIFTNEAGLGTAPIAHSASDIDHPVRQGIWGAFEVFMDTILVCSITALVILTSGLWTDPELKGASLTTAAFNSAFAGGGYIVAVGIALFAFTTLIGWSYYGEKCFEFFVGSNKLTIPYRILYIVLSFIGSIGGLSMVWGIADTLNGLMAIPNLIGILGLSGVVVKLTKDFFKDPDRIRSKDKDWSEFFRNKE</sequence>
<dbReference type="Pfam" id="PF01235">
    <property type="entry name" value="Na_Ala_symp"/>
    <property type="match status" value="1"/>
</dbReference>
<dbReference type="PRINTS" id="PR00175">
    <property type="entry name" value="NAALASMPORT"/>
</dbReference>
<keyword evidence="8 9" id="KW-0472">Membrane</keyword>
<dbReference type="FunFam" id="1.20.1740.10:FF:000004">
    <property type="entry name" value="Sodium:alanine symporter family protein"/>
    <property type="match status" value="1"/>
</dbReference>
<keyword evidence="7 9" id="KW-1133">Transmembrane helix</keyword>
<dbReference type="PANTHER" id="PTHR30330:SF3">
    <property type="entry name" value="TRANSCRIPTIONAL REGULATOR, LRP FAMILY"/>
    <property type="match status" value="1"/>
</dbReference>
<evidence type="ECO:0000256" key="5">
    <source>
        <dbReference type="ARBA" id="ARBA00022692"/>
    </source>
</evidence>
<protein>
    <submittedName>
        <fullName evidence="10">Alanine or glycine:cation symporter, AGCS family</fullName>
    </submittedName>
</protein>
<name>A0A1T4PFY7_9FIRM</name>
<feature type="transmembrane region" description="Helical" evidence="9">
    <location>
        <begin position="181"/>
        <end position="202"/>
    </location>
</feature>
<keyword evidence="11" id="KW-1185">Reference proteome</keyword>
<dbReference type="EMBL" id="FUWV01000016">
    <property type="protein sequence ID" value="SJZ89718.1"/>
    <property type="molecule type" value="Genomic_DNA"/>
</dbReference>
<dbReference type="OrthoDB" id="9804874at2"/>
<comment type="subcellular location">
    <subcellularLocation>
        <location evidence="1 9">Cell membrane</location>
        <topology evidence="1 9">Multi-pass membrane protein</topology>
    </subcellularLocation>
</comment>
<feature type="transmembrane region" description="Helical" evidence="9">
    <location>
        <begin position="308"/>
        <end position="330"/>
    </location>
</feature>
<evidence type="ECO:0000313" key="10">
    <source>
        <dbReference type="EMBL" id="SJZ89718.1"/>
    </source>
</evidence>
<dbReference type="GO" id="GO:0005283">
    <property type="term" value="F:amino acid:sodium symporter activity"/>
    <property type="evidence" value="ECO:0007669"/>
    <property type="project" value="InterPro"/>
</dbReference>
<keyword evidence="6 9" id="KW-0769">Symport</keyword>
<organism evidence="10 11">
    <name type="scientific">Garciella nitratireducens DSM 15102</name>
    <dbReference type="NCBI Taxonomy" id="1121911"/>
    <lineage>
        <taxon>Bacteria</taxon>
        <taxon>Bacillati</taxon>
        <taxon>Bacillota</taxon>
        <taxon>Clostridia</taxon>
        <taxon>Eubacteriales</taxon>
        <taxon>Eubacteriaceae</taxon>
        <taxon>Garciella</taxon>
    </lineage>
</organism>
<feature type="transmembrane region" description="Helical" evidence="9">
    <location>
        <begin position="393"/>
        <end position="414"/>
    </location>
</feature>
<feature type="transmembrane region" description="Helical" evidence="9">
    <location>
        <begin position="420"/>
        <end position="439"/>
    </location>
</feature>
<dbReference type="AlphaFoldDB" id="A0A1T4PFY7"/>
<dbReference type="Gene3D" id="1.20.1740.10">
    <property type="entry name" value="Amino acid/polyamine transporter I"/>
    <property type="match status" value="1"/>
</dbReference>